<evidence type="ECO:0000313" key="4">
    <source>
        <dbReference type="Proteomes" id="UP000436088"/>
    </source>
</evidence>
<dbReference type="AlphaFoldDB" id="A0A6A2XCD2"/>
<reference evidence="3" key="1">
    <citation type="submission" date="2019-09" db="EMBL/GenBank/DDBJ databases">
        <title>Draft genome information of white flower Hibiscus syriacus.</title>
        <authorList>
            <person name="Kim Y.-M."/>
        </authorList>
    </citation>
    <scope>NUCLEOTIDE SEQUENCE [LARGE SCALE GENOMIC DNA]</scope>
    <source>
        <strain evidence="3">YM2019G1</strain>
    </source>
</reference>
<feature type="region of interest" description="Disordered" evidence="1">
    <location>
        <begin position="101"/>
        <end position="141"/>
    </location>
</feature>
<dbReference type="PANTHER" id="PTHR35991">
    <property type="entry name" value="CA-RESPONSIVE PROTEIN"/>
    <property type="match status" value="1"/>
</dbReference>
<organism evidence="3 4">
    <name type="scientific">Hibiscus syriacus</name>
    <name type="common">Rose of Sharon</name>
    <dbReference type="NCBI Taxonomy" id="106335"/>
    <lineage>
        <taxon>Eukaryota</taxon>
        <taxon>Viridiplantae</taxon>
        <taxon>Streptophyta</taxon>
        <taxon>Embryophyta</taxon>
        <taxon>Tracheophyta</taxon>
        <taxon>Spermatophyta</taxon>
        <taxon>Magnoliopsida</taxon>
        <taxon>eudicotyledons</taxon>
        <taxon>Gunneridae</taxon>
        <taxon>Pentapetalae</taxon>
        <taxon>rosids</taxon>
        <taxon>malvids</taxon>
        <taxon>Malvales</taxon>
        <taxon>Malvaceae</taxon>
        <taxon>Malvoideae</taxon>
        <taxon>Hibiscus</taxon>
    </lineage>
</organism>
<sequence>MFFFFFLLSFIFLFFSFHYNEHHNQQQQVQEEGKPHNESTLLNDTEPQTRENDSTHLPHSLLLEIMPPDSAKWASLFTGENQQKGDVGRFGLGRVGSSVNRVVTGEDQRTKKKKKKRGKKKRLNSKSQEENGEERCSFSEDDKKKRKESGLVCLYPFTSTGSATQRKIKQQYDQLVKCHEDKGLTLIQVGDFANCLIEARIELQHKFEVIKCKFTITKALLFKADRSSFDSVILIPSNDG</sequence>
<accession>A0A6A2XCD2</accession>
<dbReference type="Proteomes" id="UP000436088">
    <property type="component" value="Unassembled WGS sequence"/>
</dbReference>
<feature type="region of interest" description="Disordered" evidence="1">
    <location>
        <begin position="26"/>
        <end position="55"/>
    </location>
</feature>
<evidence type="ECO:0000256" key="1">
    <source>
        <dbReference type="SAM" id="MobiDB-lite"/>
    </source>
</evidence>
<feature type="signal peptide" evidence="2">
    <location>
        <begin position="1"/>
        <end position="16"/>
    </location>
</feature>
<keyword evidence="4" id="KW-1185">Reference proteome</keyword>
<feature type="chain" id="PRO_5025517999" evidence="2">
    <location>
        <begin position="17"/>
        <end position="240"/>
    </location>
</feature>
<feature type="compositionally biased region" description="Basic and acidic residues" evidence="1">
    <location>
        <begin position="127"/>
        <end position="141"/>
    </location>
</feature>
<feature type="compositionally biased region" description="Basic residues" evidence="1">
    <location>
        <begin position="110"/>
        <end position="124"/>
    </location>
</feature>
<evidence type="ECO:0000256" key="2">
    <source>
        <dbReference type="SAM" id="SignalP"/>
    </source>
</evidence>
<comment type="caution">
    <text evidence="3">The sequence shown here is derived from an EMBL/GenBank/DDBJ whole genome shotgun (WGS) entry which is preliminary data.</text>
</comment>
<proteinExistence type="predicted"/>
<dbReference type="EMBL" id="VEPZ02001581">
    <property type="protein sequence ID" value="KAE8667120.1"/>
    <property type="molecule type" value="Genomic_DNA"/>
</dbReference>
<gene>
    <name evidence="3" type="ORF">F3Y22_tig00112443pilonHSYRG00038</name>
</gene>
<protein>
    <submittedName>
        <fullName evidence="3">Beta-galactosidase</fullName>
    </submittedName>
</protein>
<dbReference type="PANTHER" id="PTHR35991:SF1">
    <property type="entry name" value="CA-RESPONSIVE PROTEIN"/>
    <property type="match status" value="1"/>
</dbReference>
<keyword evidence="2" id="KW-0732">Signal</keyword>
<name>A0A6A2XCD2_HIBSY</name>
<evidence type="ECO:0000313" key="3">
    <source>
        <dbReference type="EMBL" id="KAE8667120.1"/>
    </source>
</evidence>